<evidence type="ECO:0000256" key="1">
    <source>
        <dbReference type="PROSITE-ProRule" id="PRU00339"/>
    </source>
</evidence>
<evidence type="ECO:0000313" key="3">
    <source>
        <dbReference type="Proteomes" id="UP000260025"/>
    </source>
</evidence>
<evidence type="ECO:0000313" key="2">
    <source>
        <dbReference type="EMBL" id="RGC19065.1"/>
    </source>
</evidence>
<dbReference type="Gene3D" id="1.25.40.10">
    <property type="entry name" value="Tetratricopeptide repeat domain"/>
    <property type="match status" value="1"/>
</dbReference>
<accession>A0A3E2W463</accession>
<name>A0A3E2W463_CLOIN</name>
<dbReference type="InterPro" id="IPR011990">
    <property type="entry name" value="TPR-like_helical_dom_sf"/>
</dbReference>
<dbReference type="AlphaFoldDB" id="A0A3E2W463"/>
<gene>
    <name evidence="2" type="ORF">DXA38_00840</name>
</gene>
<feature type="repeat" description="TPR" evidence="1">
    <location>
        <begin position="281"/>
        <end position="314"/>
    </location>
</feature>
<dbReference type="EMBL" id="QVEV01000001">
    <property type="protein sequence ID" value="RGC19065.1"/>
    <property type="molecule type" value="Genomic_DNA"/>
</dbReference>
<dbReference type="RefSeq" id="WP_117441542.1">
    <property type="nucleotide sequence ID" value="NZ_JAJFEN010000001.1"/>
</dbReference>
<comment type="caution">
    <text evidence="2">The sequence shown here is derived from an EMBL/GenBank/DDBJ whole genome shotgun (WGS) entry which is preliminary data.</text>
</comment>
<sequence>MTFSNTYKQHLNILIPYYRIRNLKISKDVQWKQANFYKDALHIPVCSSSVYCSLEKQKACVRDEVYELAAKKLGKRIWESRKWDAKINTVTEELFPLMDFKKEAACIRLLHEAVQDMQEFQNVLYYGEILWLFQIVRDFLKNRSHMITEDEFYMLDAISGIFKGRLYDLAIYYLYVYANYHEDAKLEHVLHTYSYENSCLLSNRLFSTRVYERQHRYLLVLQKSYEIEKQLIETDNHVQLMVLYTKLIDILLNIDTHAMDLYRDKLLFIIEHTAVSRNQLFVTYMNLGTIYLHREMYSFCLEYLEKALEISEAQLLRCYNCICYANHMLDYRIPQKYVNCTDTCKGDEIDLIVYRFYQHYDVRTNDENKRYILKCILPVLEKNDELYIKMCENELYKLCQRKKSYKAMFEWEEKLKKVRKK</sequence>
<dbReference type="PROSITE" id="PS50005">
    <property type="entry name" value="TPR"/>
    <property type="match status" value="1"/>
</dbReference>
<organism evidence="2 3">
    <name type="scientific">Clostridium innocuum</name>
    <dbReference type="NCBI Taxonomy" id="1522"/>
    <lineage>
        <taxon>Bacteria</taxon>
        <taxon>Bacillati</taxon>
        <taxon>Bacillota</taxon>
        <taxon>Clostridia</taxon>
        <taxon>Eubacteriales</taxon>
        <taxon>Clostridiaceae</taxon>
        <taxon>Clostridium</taxon>
    </lineage>
</organism>
<keyword evidence="1" id="KW-0802">TPR repeat</keyword>
<reference evidence="2 3" key="1">
    <citation type="submission" date="2018-08" db="EMBL/GenBank/DDBJ databases">
        <title>A genome reference for cultivated species of the human gut microbiota.</title>
        <authorList>
            <person name="Zou Y."/>
            <person name="Xue W."/>
            <person name="Luo G."/>
        </authorList>
    </citation>
    <scope>NUCLEOTIDE SEQUENCE [LARGE SCALE GENOMIC DNA]</scope>
    <source>
        <strain evidence="2 3">OF01-2LB</strain>
    </source>
</reference>
<protein>
    <submittedName>
        <fullName evidence="2">Uncharacterized protein</fullName>
    </submittedName>
</protein>
<dbReference type="InterPro" id="IPR019734">
    <property type="entry name" value="TPR_rpt"/>
</dbReference>
<dbReference type="OrthoDB" id="1654937at2"/>
<proteinExistence type="predicted"/>
<dbReference type="Proteomes" id="UP000260025">
    <property type="component" value="Unassembled WGS sequence"/>
</dbReference>